<keyword evidence="3" id="KW-1185">Reference proteome</keyword>
<proteinExistence type="predicted"/>
<comment type="caution">
    <text evidence="2">The sequence shown here is derived from an EMBL/GenBank/DDBJ whole genome shotgun (WGS) entry which is preliminary data.</text>
</comment>
<protein>
    <recommendedName>
        <fullName evidence="4">Lipoprotein</fullName>
    </recommendedName>
</protein>
<evidence type="ECO:0000313" key="2">
    <source>
        <dbReference type="EMBL" id="KAF1303991.1"/>
    </source>
</evidence>
<dbReference type="EMBL" id="MAEL01000035">
    <property type="protein sequence ID" value="KAF1303991.1"/>
    <property type="molecule type" value="Genomic_DNA"/>
</dbReference>
<organism evidence="2 3">
    <name type="scientific">Candidatus Enterococcus willemsii</name>
    <dbReference type="NCBI Taxonomy" id="1857215"/>
    <lineage>
        <taxon>Bacteria</taxon>
        <taxon>Bacillati</taxon>
        <taxon>Bacillota</taxon>
        <taxon>Bacilli</taxon>
        <taxon>Lactobacillales</taxon>
        <taxon>Enterococcaceae</taxon>
        <taxon>Enterococcus</taxon>
    </lineage>
</organism>
<dbReference type="Pfam" id="PF20316">
    <property type="entry name" value="DUF6612"/>
    <property type="match status" value="1"/>
</dbReference>
<evidence type="ECO:0000256" key="1">
    <source>
        <dbReference type="SAM" id="SignalP"/>
    </source>
</evidence>
<dbReference type="RefSeq" id="WP_161901862.1">
    <property type="nucleotide sequence ID" value="NZ_MAEL01000035.1"/>
</dbReference>
<evidence type="ECO:0008006" key="4">
    <source>
        <dbReference type="Google" id="ProtNLM"/>
    </source>
</evidence>
<name>A0ABQ6YZI1_9ENTE</name>
<accession>A0ABQ6YZI1</accession>
<reference evidence="2 3" key="1">
    <citation type="submission" date="2016-06" db="EMBL/GenBank/DDBJ databases">
        <title>Four novel species of enterococci isolated from chicken manure.</title>
        <authorList>
            <person name="Van Tyne D."/>
        </authorList>
    </citation>
    <scope>NUCLEOTIDE SEQUENCE [LARGE SCALE GENOMIC DNA]</scope>
    <source>
        <strain evidence="2 3">CU12B</strain>
    </source>
</reference>
<evidence type="ECO:0000313" key="3">
    <source>
        <dbReference type="Proteomes" id="UP000782705"/>
    </source>
</evidence>
<dbReference type="PROSITE" id="PS51257">
    <property type="entry name" value="PROKAR_LIPOPROTEIN"/>
    <property type="match status" value="1"/>
</dbReference>
<dbReference type="Gene3D" id="2.50.20.20">
    <property type="match status" value="1"/>
</dbReference>
<feature type="signal peptide" evidence="1">
    <location>
        <begin position="1"/>
        <end position="20"/>
    </location>
</feature>
<gene>
    <name evidence="2" type="ORF">BAU17_03640</name>
</gene>
<sequence length="277" mass="30722">MKKTKGLLWAGIALVSVGLAACNNQGTNDSGKAETSEKAQKKLSKEEVIDKVNEASKDIKSAEMTTDMKMDMTMNGQEMNTETNMVVTYTMEPFAMKMDSKVNAAGQEQQAVMYMDDKAMYMQTPGSEEWMTQDLSSLGMDIDSLMEMYSSQEMMDTLGSYKDKLDVKEEKDHYVLSFEGSGEELKDLAKAALAESNTGNTGAGATEAEEALDDMKIGNMSYEMTVSKTDFYPMAFNMTMDYEMNQEGMEMKASMDQKATYDKINAVEPIEIPEAAK</sequence>
<keyword evidence="1" id="KW-0732">Signal</keyword>
<dbReference type="InterPro" id="IPR046720">
    <property type="entry name" value="DUF6612"/>
</dbReference>
<feature type="chain" id="PRO_5045749063" description="Lipoprotein" evidence="1">
    <location>
        <begin position="21"/>
        <end position="277"/>
    </location>
</feature>
<dbReference type="Proteomes" id="UP000782705">
    <property type="component" value="Unassembled WGS sequence"/>
</dbReference>